<dbReference type="InterPro" id="IPR050729">
    <property type="entry name" value="Rho-GAP"/>
</dbReference>
<evidence type="ECO:0000256" key="3">
    <source>
        <dbReference type="SAM" id="MobiDB-lite"/>
    </source>
</evidence>
<feature type="region of interest" description="Disordered" evidence="3">
    <location>
        <begin position="1"/>
        <end position="25"/>
    </location>
</feature>
<proteinExistence type="predicted"/>
<dbReference type="OrthoDB" id="79452at2759"/>
<dbReference type="SUPFAM" id="SSF103657">
    <property type="entry name" value="BAR/IMD domain-like"/>
    <property type="match status" value="1"/>
</dbReference>
<evidence type="ECO:0000313" key="7">
    <source>
        <dbReference type="Proteomes" id="UP000886653"/>
    </source>
</evidence>
<evidence type="ECO:0000256" key="2">
    <source>
        <dbReference type="PROSITE-ProRule" id="PRU01077"/>
    </source>
</evidence>
<dbReference type="Gene3D" id="1.20.1270.60">
    <property type="entry name" value="Arfaptin homology (AH) domain/BAR domain"/>
    <property type="match status" value="1"/>
</dbReference>
<gene>
    <name evidence="6" type="ORF">CROQUDRAFT_79919</name>
</gene>
<dbReference type="GO" id="GO:0007165">
    <property type="term" value="P:signal transduction"/>
    <property type="evidence" value="ECO:0007669"/>
    <property type="project" value="InterPro"/>
</dbReference>
<feature type="domain" description="F-BAR" evidence="5">
    <location>
        <begin position="146"/>
        <end position="466"/>
    </location>
</feature>
<dbReference type="SMART" id="SM00324">
    <property type="entry name" value="RhoGAP"/>
    <property type="match status" value="1"/>
</dbReference>
<dbReference type="SMART" id="SM00055">
    <property type="entry name" value="FCH"/>
    <property type="match status" value="1"/>
</dbReference>
<dbReference type="InterPro" id="IPR000198">
    <property type="entry name" value="RhoGAP_dom"/>
</dbReference>
<evidence type="ECO:0000256" key="1">
    <source>
        <dbReference type="ARBA" id="ARBA00022468"/>
    </source>
</evidence>
<dbReference type="PROSITE" id="PS50238">
    <property type="entry name" value="RHOGAP"/>
    <property type="match status" value="1"/>
</dbReference>
<dbReference type="InterPro" id="IPR027267">
    <property type="entry name" value="AH/BAR_dom_sf"/>
</dbReference>
<keyword evidence="7" id="KW-1185">Reference proteome</keyword>
<comment type="caution">
    <text evidence="6">The sequence shown here is derived from an EMBL/GenBank/DDBJ whole genome shotgun (WGS) entry which is preliminary data.</text>
</comment>
<keyword evidence="1" id="KW-0343">GTPase activation</keyword>
<dbReference type="GO" id="GO:0005737">
    <property type="term" value="C:cytoplasm"/>
    <property type="evidence" value="ECO:0007669"/>
    <property type="project" value="TreeGrafter"/>
</dbReference>
<dbReference type="Gene3D" id="1.10.555.10">
    <property type="entry name" value="Rho GTPase activation protein"/>
    <property type="match status" value="1"/>
</dbReference>
<reference evidence="6" key="1">
    <citation type="submission" date="2013-11" db="EMBL/GenBank/DDBJ databases">
        <title>Genome sequence of the fusiform rust pathogen reveals effectors for host alternation and coevolution with pine.</title>
        <authorList>
            <consortium name="DOE Joint Genome Institute"/>
            <person name="Smith K."/>
            <person name="Pendleton A."/>
            <person name="Kubisiak T."/>
            <person name="Anderson C."/>
            <person name="Salamov A."/>
            <person name="Aerts A."/>
            <person name="Riley R."/>
            <person name="Clum A."/>
            <person name="Lindquist E."/>
            <person name="Ence D."/>
            <person name="Campbell M."/>
            <person name="Kronenberg Z."/>
            <person name="Feau N."/>
            <person name="Dhillon B."/>
            <person name="Hamelin R."/>
            <person name="Burleigh J."/>
            <person name="Smith J."/>
            <person name="Yandell M."/>
            <person name="Nelson C."/>
            <person name="Grigoriev I."/>
            <person name="Davis J."/>
        </authorList>
    </citation>
    <scope>NUCLEOTIDE SEQUENCE</scope>
    <source>
        <strain evidence="6">G11</strain>
    </source>
</reference>
<feature type="region of interest" description="Disordered" evidence="3">
    <location>
        <begin position="310"/>
        <end position="343"/>
    </location>
</feature>
<dbReference type="Pfam" id="PF00611">
    <property type="entry name" value="FCH"/>
    <property type="match status" value="1"/>
</dbReference>
<dbReference type="InterPro" id="IPR008936">
    <property type="entry name" value="Rho_GTPase_activation_prot"/>
</dbReference>
<evidence type="ECO:0000313" key="6">
    <source>
        <dbReference type="EMBL" id="KAG0144514.1"/>
    </source>
</evidence>
<dbReference type="EMBL" id="MU167294">
    <property type="protein sequence ID" value="KAG0144514.1"/>
    <property type="molecule type" value="Genomic_DNA"/>
</dbReference>
<evidence type="ECO:0000259" key="4">
    <source>
        <dbReference type="PROSITE" id="PS50238"/>
    </source>
</evidence>
<dbReference type="Proteomes" id="UP000886653">
    <property type="component" value="Unassembled WGS sequence"/>
</dbReference>
<sequence>MEIQIEPKPSTDVQPIRTRPENTTTTGIRRLNSHPTLGLNSNPPSISILTTNLSPPLLPPAPSFFAKSTSRAKRLSSLVLLSGSGSNIGSGTPTSTRFPGIVSAPISLPIMNHSVVQEQQHPPLPPSSSSSHLPPTPSTDQRVLPLDFDEGCLRTLCTLECGLPLILDRLKQGVGTAREVSNFFKKKAALEEEYGHKLNKLTKTSMESYINLGGELKSGSFSKVYKSFLNLHEKIGNERIELGHKLNSIGDELSNVSKEVEKIRKSNKDVGFRLEKSVNESEVLVEKAKIRFELAVEELERMLLVKNGEQSTSSTLSNHHHHHHHHHHLNHNTSNPSPINSNGQITKAISKLTNKSNNKSASQLAKMEEEVRAKMSSVSDIYRAQVLATQQVRQEYFNLQLPRILRTLKEHSDEIDLGIQYYLTNYVNQTESLLISEALTISSIPNQTNEDQSLSTLIKSIDNRLDFKDYMAHYAAHFNQTHLVNPNHLQQPINIIPPPPLSPRPSIERDLNKSFGVDLALQLSRDSSNRSVPRILERAIEAIERAGGLDIVGIYRLSGTTSKIARLKSLLDNDIESVKLEFNENNSSELNDLTGALKLWLRELPEPLLTWNLYPGFIEAGRIENDRLRHIRLHERVNELPDANYATLKYLMGHLHKL</sequence>
<dbReference type="GO" id="GO:0005096">
    <property type="term" value="F:GTPase activator activity"/>
    <property type="evidence" value="ECO:0007669"/>
    <property type="project" value="UniProtKB-KW"/>
</dbReference>
<feature type="region of interest" description="Disordered" evidence="3">
    <location>
        <begin position="116"/>
        <end position="141"/>
    </location>
</feature>
<keyword evidence="2" id="KW-0175">Coiled coil</keyword>
<dbReference type="SUPFAM" id="SSF48350">
    <property type="entry name" value="GTPase activation domain, GAP"/>
    <property type="match status" value="1"/>
</dbReference>
<feature type="domain" description="Rho-GAP" evidence="4">
    <location>
        <begin position="517"/>
        <end position="658"/>
    </location>
</feature>
<dbReference type="Pfam" id="PF00620">
    <property type="entry name" value="RhoGAP"/>
    <property type="match status" value="1"/>
</dbReference>
<name>A0A9P6NI32_9BASI</name>
<dbReference type="PROSITE" id="PS51741">
    <property type="entry name" value="F_BAR"/>
    <property type="match status" value="1"/>
</dbReference>
<feature type="compositionally biased region" description="Basic residues" evidence="3">
    <location>
        <begin position="318"/>
        <end position="330"/>
    </location>
</feature>
<dbReference type="PANTHER" id="PTHR23176:SF134">
    <property type="entry name" value="RHO-TYPE GTPASE-ACTIVATING PROTEIN"/>
    <property type="match status" value="1"/>
</dbReference>
<organism evidence="6 7">
    <name type="scientific">Cronartium quercuum f. sp. fusiforme G11</name>
    <dbReference type="NCBI Taxonomy" id="708437"/>
    <lineage>
        <taxon>Eukaryota</taxon>
        <taxon>Fungi</taxon>
        <taxon>Dikarya</taxon>
        <taxon>Basidiomycota</taxon>
        <taxon>Pucciniomycotina</taxon>
        <taxon>Pucciniomycetes</taxon>
        <taxon>Pucciniales</taxon>
        <taxon>Coleosporiaceae</taxon>
        <taxon>Cronartium</taxon>
    </lineage>
</organism>
<evidence type="ECO:0000259" key="5">
    <source>
        <dbReference type="PROSITE" id="PS51741"/>
    </source>
</evidence>
<dbReference type="PANTHER" id="PTHR23176">
    <property type="entry name" value="RHO/RAC/CDC GTPASE-ACTIVATING PROTEIN"/>
    <property type="match status" value="1"/>
</dbReference>
<dbReference type="InterPro" id="IPR001060">
    <property type="entry name" value="FCH_dom"/>
</dbReference>
<accession>A0A9P6NI32</accession>
<protein>
    <submittedName>
        <fullName evidence="6">Uncharacterized protein</fullName>
    </submittedName>
</protein>
<dbReference type="InterPro" id="IPR031160">
    <property type="entry name" value="F_BAR_dom"/>
</dbReference>
<feature type="non-terminal residue" evidence="6">
    <location>
        <position position="658"/>
    </location>
</feature>
<dbReference type="AlphaFoldDB" id="A0A9P6NI32"/>